<evidence type="ECO:0000259" key="2">
    <source>
        <dbReference type="Pfam" id="PF02371"/>
    </source>
</evidence>
<proteinExistence type="predicted"/>
<dbReference type="InterPro" id="IPR047650">
    <property type="entry name" value="Transpos_IS110"/>
</dbReference>
<feature type="domain" description="Transposase IS110-like N-terminal" evidence="1">
    <location>
        <begin position="6"/>
        <end position="146"/>
    </location>
</feature>
<dbReference type="GO" id="GO:0004803">
    <property type="term" value="F:transposase activity"/>
    <property type="evidence" value="ECO:0007669"/>
    <property type="project" value="InterPro"/>
</dbReference>
<dbReference type="Pfam" id="PF02371">
    <property type="entry name" value="Transposase_20"/>
    <property type="match status" value="1"/>
</dbReference>
<organism evidence="3 4">
    <name type="scientific">Candidatus Scalindua rubra</name>
    <dbReference type="NCBI Taxonomy" id="1872076"/>
    <lineage>
        <taxon>Bacteria</taxon>
        <taxon>Pseudomonadati</taxon>
        <taxon>Planctomycetota</taxon>
        <taxon>Candidatus Brocadiia</taxon>
        <taxon>Candidatus Brocadiales</taxon>
        <taxon>Candidatus Scalinduaceae</taxon>
        <taxon>Candidatus Scalindua</taxon>
    </lineage>
</organism>
<evidence type="ECO:0000259" key="1">
    <source>
        <dbReference type="Pfam" id="PF01548"/>
    </source>
</evidence>
<accession>A0A1E3XFW4</accession>
<gene>
    <name evidence="3" type="ORF">SCARUB_00262</name>
</gene>
<dbReference type="PANTHER" id="PTHR33055">
    <property type="entry name" value="TRANSPOSASE FOR INSERTION SEQUENCE ELEMENT IS1111A"/>
    <property type="match status" value="1"/>
</dbReference>
<protein>
    <submittedName>
        <fullName evidence="3">Transposase</fullName>
    </submittedName>
</protein>
<dbReference type="GO" id="GO:0006313">
    <property type="term" value="P:DNA transposition"/>
    <property type="evidence" value="ECO:0007669"/>
    <property type="project" value="InterPro"/>
</dbReference>
<sequence>MKVYYIGMDVHKKNISYCIKTKSGEIVSKGNIASNRASLRRWVRGLPKRWIGAMEATLFSGWIYDYLKPYALELKVANPQMLKAIIASKKKNDRVDAQKIADLLRCNLLPECYMAPEKIRELRRVLRYRNLMVREAVRMNNKMSGLFMEVGAVYSKKRLHGKKYFSDLLERVEDVPDSVIDLLRLSRASYEMFNRVQKKLMDALNHEPLIADRVKRLMTIDGVGEVTALTWVLEVGDPMRFGATGQAISYCGLCSAQRESAGKNHRGPISKQRNKHLQTVLIEAAKLAPHWNAQLAKVHEREVKKGNCNRATLAVARKLVSYMLAVDKRGTEFVQAAEAKAA</sequence>
<name>A0A1E3XFW4_9BACT</name>
<dbReference type="GO" id="GO:0003677">
    <property type="term" value="F:DNA binding"/>
    <property type="evidence" value="ECO:0007669"/>
    <property type="project" value="InterPro"/>
</dbReference>
<comment type="caution">
    <text evidence="3">The sequence shown here is derived from an EMBL/GenBank/DDBJ whole genome shotgun (WGS) entry which is preliminary data.</text>
</comment>
<dbReference type="AlphaFoldDB" id="A0A1E3XFW4"/>
<evidence type="ECO:0000313" key="3">
    <source>
        <dbReference type="EMBL" id="ODS34527.1"/>
    </source>
</evidence>
<dbReference type="InterPro" id="IPR003346">
    <property type="entry name" value="Transposase_20"/>
</dbReference>
<reference evidence="3 4" key="1">
    <citation type="submission" date="2016-07" db="EMBL/GenBank/DDBJ databases">
        <title>Draft genome of Scalindua rubra, obtained from a brine-seawater interface in the Red Sea, sheds light on salt adaptation in anammox bacteria.</title>
        <authorList>
            <person name="Speth D.R."/>
            <person name="Lagkouvardos I."/>
            <person name="Wang Y."/>
            <person name="Qian P.-Y."/>
            <person name="Dutilh B.E."/>
            <person name="Jetten M.S."/>
        </authorList>
    </citation>
    <scope>NUCLEOTIDE SEQUENCE [LARGE SCALE GENOMIC DNA]</scope>
    <source>
        <strain evidence="3">BSI-1</strain>
    </source>
</reference>
<dbReference type="Pfam" id="PF01548">
    <property type="entry name" value="DEDD_Tnp_IS110"/>
    <property type="match status" value="1"/>
</dbReference>
<dbReference type="PANTHER" id="PTHR33055:SF13">
    <property type="entry name" value="TRANSPOSASE"/>
    <property type="match status" value="1"/>
</dbReference>
<dbReference type="PATRIC" id="fig|1872076.5.peg.291"/>
<dbReference type="EMBL" id="MAYW01000004">
    <property type="protein sequence ID" value="ODS34527.1"/>
    <property type="molecule type" value="Genomic_DNA"/>
</dbReference>
<dbReference type="NCBIfam" id="NF033542">
    <property type="entry name" value="transpos_IS110"/>
    <property type="match status" value="1"/>
</dbReference>
<evidence type="ECO:0000313" key="4">
    <source>
        <dbReference type="Proteomes" id="UP000094056"/>
    </source>
</evidence>
<dbReference type="InterPro" id="IPR002525">
    <property type="entry name" value="Transp_IS110-like_N"/>
</dbReference>
<feature type="domain" description="Transposase IS116/IS110/IS902 C-terminal" evidence="2">
    <location>
        <begin position="215"/>
        <end position="298"/>
    </location>
</feature>
<dbReference type="Proteomes" id="UP000094056">
    <property type="component" value="Unassembled WGS sequence"/>
</dbReference>